<evidence type="ECO:0000313" key="11">
    <source>
        <dbReference type="EMBL" id="RDB18229.1"/>
    </source>
</evidence>
<keyword evidence="5 10" id="KW-0328">Glycosyltransferase</keyword>
<comment type="caution">
    <text evidence="11">The sequence shown here is derived from an EMBL/GenBank/DDBJ whole genome shotgun (WGS) entry which is preliminary data.</text>
</comment>
<dbReference type="OrthoDB" id="9215500at2759"/>
<keyword evidence="4" id="KW-0021">Allosteric enzyme</keyword>
<reference evidence="11" key="1">
    <citation type="submission" date="2018-04" db="EMBL/GenBank/DDBJ databases">
        <title>Whole genome sequencing of Hypsizygus marmoreus.</title>
        <authorList>
            <person name="Choi I.-G."/>
            <person name="Min B."/>
            <person name="Kim J.-G."/>
            <person name="Kim S."/>
            <person name="Oh Y.-L."/>
            <person name="Kong W.-S."/>
            <person name="Park H."/>
            <person name="Jeong J."/>
            <person name="Song E.-S."/>
        </authorList>
    </citation>
    <scope>NUCLEOTIDE SEQUENCE [LARGE SCALE GENOMIC DNA]</scope>
    <source>
        <strain evidence="11">51987-8</strain>
    </source>
</reference>
<dbReference type="AlphaFoldDB" id="A0A369J828"/>
<evidence type="ECO:0000256" key="6">
    <source>
        <dbReference type="ARBA" id="ARBA00022679"/>
    </source>
</evidence>
<name>A0A369J828_HYPMA</name>
<evidence type="ECO:0000256" key="5">
    <source>
        <dbReference type="ARBA" id="ARBA00022676"/>
    </source>
</evidence>
<dbReference type="InParanoid" id="A0A369J828"/>
<dbReference type="PANTHER" id="PTHR11468:SF3">
    <property type="entry name" value="GLYCOGEN PHOSPHORYLASE, LIVER FORM"/>
    <property type="match status" value="1"/>
</dbReference>
<dbReference type="PANTHER" id="PTHR11468">
    <property type="entry name" value="GLYCOGEN PHOSPHORYLASE"/>
    <property type="match status" value="1"/>
</dbReference>
<dbReference type="PIRSF" id="PIRSF000460">
    <property type="entry name" value="Pprylas_GlgP"/>
    <property type="match status" value="1"/>
</dbReference>
<dbReference type="GO" id="GO:0005737">
    <property type="term" value="C:cytoplasm"/>
    <property type="evidence" value="ECO:0007669"/>
    <property type="project" value="TreeGrafter"/>
</dbReference>
<evidence type="ECO:0000256" key="4">
    <source>
        <dbReference type="ARBA" id="ARBA00022533"/>
    </source>
</evidence>
<dbReference type="EC" id="2.4.1.1" evidence="10"/>
<organism evidence="11 12">
    <name type="scientific">Hypsizygus marmoreus</name>
    <name type="common">White beech mushroom</name>
    <name type="synonym">Agaricus marmoreus</name>
    <dbReference type="NCBI Taxonomy" id="39966"/>
    <lineage>
        <taxon>Eukaryota</taxon>
        <taxon>Fungi</taxon>
        <taxon>Dikarya</taxon>
        <taxon>Basidiomycota</taxon>
        <taxon>Agaricomycotina</taxon>
        <taxon>Agaricomycetes</taxon>
        <taxon>Agaricomycetidae</taxon>
        <taxon>Agaricales</taxon>
        <taxon>Tricholomatineae</taxon>
        <taxon>Lyophyllaceae</taxon>
        <taxon>Hypsizygus</taxon>
    </lineage>
</organism>
<keyword evidence="6 10" id="KW-0808">Transferase</keyword>
<dbReference type="PROSITE" id="PS00102">
    <property type="entry name" value="PHOSPHORYLASE"/>
    <property type="match status" value="1"/>
</dbReference>
<keyword evidence="7 9" id="KW-0663">Pyridoxal phosphate</keyword>
<dbReference type="FunFam" id="3.40.50.2000:FF:000807">
    <property type="entry name" value="Alpha-glucan phosphorylase 2, cytosolic"/>
    <property type="match status" value="1"/>
</dbReference>
<protein>
    <recommendedName>
        <fullName evidence="10">Alpha-1,4 glucan phosphorylase</fullName>
        <ecNumber evidence="10">2.4.1.1</ecNumber>
    </recommendedName>
</protein>
<dbReference type="GO" id="GO:0008184">
    <property type="term" value="F:glycogen phosphorylase activity"/>
    <property type="evidence" value="ECO:0007669"/>
    <property type="project" value="InterPro"/>
</dbReference>
<gene>
    <name evidence="11" type="primary">glpV</name>
    <name evidence="11" type="ORF">Hypma_000623</name>
</gene>
<dbReference type="SUPFAM" id="SSF53756">
    <property type="entry name" value="UDP-Glycosyltransferase/glycogen phosphorylase"/>
    <property type="match status" value="1"/>
</dbReference>
<evidence type="ECO:0000256" key="10">
    <source>
        <dbReference type="RuleBase" id="RU000587"/>
    </source>
</evidence>
<sequence>MTSILDPKTIGRPARPRRHVRTLTGYMPETDATGKEKWPRGDEKVWKAGMRSLDKDVESITKSFVNHVQTSLARQAHNLDDLGAYQAAALSVRDNLLVNWNKTQLQYMRKSPKRAYYLSLEFLMGRTLDNALLNLGLKDEYKDGVRLLGFNIEDILEQERDAALGNGGLGRLAACYLDSSASQELPLWGYGLRYKYGIFKQLISPEGNQLEAPDPWLEHQNPWELPRLDVAYEVRFYGRAERLGDGSGRALWTGGQEVLAIAYDVMIPGYNTATTNNLRLWESKPKRGFDLNSFNAGNYEGALSRFVVLFADFFAYRTFGKELRLKQQYFWTAASLSDILRRFKNLNKPMSEFPEFVAIQLNDTHPTLAIPELMRILIDEEDLHWDAAWKIVTNTFFYTNHTVLPEALEKWSVPLVEHVLPRHMQIIYDIVGPIYFCTLIILHLTCQLDRTCFSSKASVSFIYARLCALTMIKTVAVEKKFPGDRERLARMSLIEEGQPKQVRMAHLACVGSRKVNGVAELHSDLVRTTILKDFVEFEGISKFGNVTNGITPRRWLDQCNPELSALITKALKLEKSVWLKDLTKLEGLLPFAENKAFRKEWAGIKQRNKERLAHYIETTLGLTINTKALFDVQIKRLHEYKRQTLNILGVIHRYLTLKNMTPAQRKKVNNRVVFFAGKAAPGYYIAKLTIRLIVNVARTINADPDTRDYLTLYFLPDYSVSLAEVLIPASDISQHISTAGTEASGTSNMKFCLNGGLLLGTVDGANIEIAEEVGESNVFFFGHLTPAVEDLRYQHLYHHIPIEKKCPALAHVLNQVSLGLFGDNEVYEPLLNTIRQGDYYLLSDDFDSYIAALAMVDEAYSDTEEWIKKSIRTTAKMGKFSSDRAINEYAESYWNIEATPITPHS</sequence>
<comment type="similarity">
    <text evidence="3 10">Belongs to the glycogen phosphorylase family.</text>
</comment>
<dbReference type="GO" id="GO:0005980">
    <property type="term" value="P:glycogen catabolic process"/>
    <property type="evidence" value="ECO:0007669"/>
    <property type="project" value="TreeGrafter"/>
</dbReference>
<dbReference type="FunFam" id="3.40.50.2000:FF:000003">
    <property type="entry name" value="Alpha-1,4 glucan phosphorylase"/>
    <property type="match status" value="1"/>
</dbReference>
<dbReference type="Proteomes" id="UP000076154">
    <property type="component" value="Unassembled WGS sequence"/>
</dbReference>
<dbReference type="Gene3D" id="3.40.50.2000">
    <property type="entry name" value="Glycogen Phosphorylase B"/>
    <property type="match status" value="2"/>
</dbReference>
<dbReference type="CDD" id="cd04300">
    <property type="entry name" value="GT35_Glycogen_Phosphorylase"/>
    <property type="match status" value="1"/>
</dbReference>
<comment type="cofactor">
    <cofactor evidence="2 10">
        <name>pyridoxal 5'-phosphate</name>
        <dbReference type="ChEBI" id="CHEBI:597326"/>
    </cofactor>
</comment>
<dbReference type="EMBL" id="LUEZ02000106">
    <property type="protein sequence ID" value="RDB18229.1"/>
    <property type="molecule type" value="Genomic_DNA"/>
</dbReference>
<evidence type="ECO:0000256" key="1">
    <source>
        <dbReference type="ARBA" id="ARBA00001275"/>
    </source>
</evidence>
<feature type="modified residue" description="N6-(pyridoxal phosphate)lysine" evidence="9">
    <location>
        <position position="750"/>
    </location>
</feature>
<evidence type="ECO:0000256" key="3">
    <source>
        <dbReference type="ARBA" id="ARBA00006047"/>
    </source>
</evidence>
<accession>A0A369J828</accession>
<dbReference type="STRING" id="39966.A0A369J828"/>
<dbReference type="InterPro" id="IPR000811">
    <property type="entry name" value="Glyco_trans_35"/>
</dbReference>
<proteinExistence type="inferred from homology"/>
<keyword evidence="12" id="KW-1185">Reference proteome</keyword>
<keyword evidence="8 10" id="KW-0119">Carbohydrate metabolism</keyword>
<evidence type="ECO:0000256" key="7">
    <source>
        <dbReference type="ARBA" id="ARBA00022898"/>
    </source>
</evidence>
<comment type="catalytic activity">
    <reaction evidence="1 10">
        <text>[(1-&gt;4)-alpha-D-glucosyl](n) + phosphate = [(1-&gt;4)-alpha-D-glucosyl](n-1) + alpha-D-glucose 1-phosphate</text>
        <dbReference type="Rhea" id="RHEA:41732"/>
        <dbReference type="Rhea" id="RHEA-COMP:9584"/>
        <dbReference type="Rhea" id="RHEA-COMP:9586"/>
        <dbReference type="ChEBI" id="CHEBI:15444"/>
        <dbReference type="ChEBI" id="CHEBI:43474"/>
        <dbReference type="ChEBI" id="CHEBI:58601"/>
        <dbReference type="EC" id="2.4.1.1"/>
    </reaction>
</comment>
<evidence type="ECO:0000313" key="12">
    <source>
        <dbReference type="Proteomes" id="UP000076154"/>
    </source>
</evidence>
<dbReference type="Pfam" id="PF00343">
    <property type="entry name" value="Phosphorylase"/>
    <property type="match status" value="2"/>
</dbReference>
<dbReference type="InterPro" id="IPR035090">
    <property type="entry name" value="Pyridoxal_P_attach_site"/>
</dbReference>
<evidence type="ECO:0000256" key="2">
    <source>
        <dbReference type="ARBA" id="ARBA00001933"/>
    </source>
</evidence>
<dbReference type="GO" id="GO:0030170">
    <property type="term" value="F:pyridoxal phosphate binding"/>
    <property type="evidence" value="ECO:0007669"/>
    <property type="project" value="TreeGrafter"/>
</dbReference>
<comment type="function">
    <text evidence="10">Allosteric enzyme that catalyzes the rate-limiting step in glycogen catabolism, the phosphorolytic cleavage of glycogen to produce glucose-1-phosphate, and plays a central role in maintaining cellular and organismal glucose homeostasis.</text>
</comment>
<evidence type="ECO:0000256" key="9">
    <source>
        <dbReference type="PIRSR" id="PIRSR000460-1"/>
    </source>
</evidence>
<evidence type="ECO:0000256" key="8">
    <source>
        <dbReference type="ARBA" id="ARBA00023277"/>
    </source>
</evidence>